<proteinExistence type="predicted"/>
<accession>A0A495VBR2</accession>
<dbReference type="EMBL" id="RBXL01000001">
    <property type="protein sequence ID" value="RKT46782.1"/>
    <property type="molecule type" value="Genomic_DNA"/>
</dbReference>
<organism evidence="1 2">
    <name type="scientific">Thiocapsa rosea</name>
    <dbReference type="NCBI Taxonomy" id="69360"/>
    <lineage>
        <taxon>Bacteria</taxon>
        <taxon>Pseudomonadati</taxon>
        <taxon>Pseudomonadota</taxon>
        <taxon>Gammaproteobacteria</taxon>
        <taxon>Chromatiales</taxon>
        <taxon>Chromatiaceae</taxon>
        <taxon>Thiocapsa</taxon>
    </lineage>
</organism>
<evidence type="ECO:0008006" key="3">
    <source>
        <dbReference type="Google" id="ProtNLM"/>
    </source>
</evidence>
<dbReference type="InterPro" id="IPR010985">
    <property type="entry name" value="Ribbon_hlx_hlx"/>
</dbReference>
<evidence type="ECO:0000313" key="2">
    <source>
        <dbReference type="Proteomes" id="UP000274556"/>
    </source>
</evidence>
<dbReference type="Proteomes" id="UP000274556">
    <property type="component" value="Unassembled WGS sequence"/>
</dbReference>
<dbReference type="GO" id="GO:0006355">
    <property type="term" value="P:regulation of DNA-templated transcription"/>
    <property type="evidence" value="ECO:0007669"/>
    <property type="project" value="InterPro"/>
</dbReference>
<reference evidence="1 2" key="1">
    <citation type="submission" date="2018-10" db="EMBL/GenBank/DDBJ databases">
        <title>Genomic Encyclopedia of Archaeal and Bacterial Type Strains, Phase II (KMG-II): from individual species to whole genera.</title>
        <authorList>
            <person name="Goeker M."/>
        </authorList>
    </citation>
    <scope>NUCLEOTIDE SEQUENCE [LARGE SCALE GENOMIC DNA]</scope>
    <source>
        <strain evidence="1 2">DSM 235</strain>
    </source>
</reference>
<keyword evidence="2" id="KW-1185">Reference proteome</keyword>
<dbReference type="AlphaFoldDB" id="A0A495VBR2"/>
<dbReference type="OrthoDB" id="428665at2"/>
<comment type="caution">
    <text evidence="1">The sequence shown here is derived from an EMBL/GenBank/DDBJ whole genome shotgun (WGS) entry which is preliminary data.</text>
</comment>
<dbReference type="RefSeq" id="WP_120798847.1">
    <property type="nucleotide sequence ID" value="NZ_RBXL01000001.1"/>
</dbReference>
<name>A0A495VBR2_9GAMM</name>
<sequence length="83" mass="9116">MSKSNYALSTPESILAAARRAAKRDGVSLNQFINTALAEKVAALATEEVFTHRAARADRARFLDVLERLGRESPRTGDELDID</sequence>
<evidence type="ECO:0000313" key="1">
    <source>
        <dbReference type="EMBL" id="RKT46782.1"/>
    </source>
</evidence>
<protein>
    <recommendedName>
        <fullName evidence="3">HicB-like protein involved in pilus formation</fullName>
    </recommendedName>
</protein>
<gene>
    <name evidence="1" type="ORF">BDD21_4318</name>
</gene>
<dbReference type="SUPFAM" id="SSF47598">
    <property type="entry name" value="Ribbon-helix-helix"/>
    <property type="match status" value="1"/>
</dbReference>